<dbReference type="AlphaFoldDB" id="A0AAD2HX82"/>
<feature type="region of interest" description="Disordered" evidence="1">
    <location>
        <begin position="49"/>
        <end position="75"/>
    </location>
</feature>
<proteinExistence type="predicted"/>
<dbReference type="EMBL" id="CAVNYO010000463">
    <property type="protein sequence ID" value="CAK5282875.1"/>
    <property type="molecule type" value="Genomic_DNA"/>
</dbReference>
<reference evidence="2" key="1">
    <citation type="submission" date="2023-11" db="EMBL/GenBank/DDBJ databases">
        <authorList>
            <person name="De Vega J J."/>
            <person name="De Vega J J."/>
        </authorList>
    </citation>
    <scope>NUCLEOTIDE SEQUENCE</scope>
</reference>
<gene>
    <name evidence="2" type="ORF">MYCIT1_LOCUS34986</name>
</gene>
<dbReference type="Proteomes" id="UP001295794">
    <property type="component" value="Unassembled WGS sequence"/>
</dbReference>
<organism evidence="2 3">
    <name type="scientific">Mycena citricolor</name>
    <dbReference type="NCBI Taxonomy" id="2018698"/>
    <lineage>
        <taxon>Eukaryota</taxon>
        <taxon>Fungi</taxon>
        <taxon>Dikarya</taxon>
        <taxon>Basidiomycota</taxon>
        <taxon>Agaricomycotina</taxon>
        <taxon>Agaricomycetes</taxon>
        <taxon>Agaricomycetidae</taxon>
        <taxon>Agaricales</taxon>
        <taxon>Marasmiineae</taxon>
        <taxon>Mycenaceae</taxon>
        <taxon>Mycena</taxon>
    </lineage>
</organism>
<accession>A0AAD2HX82</accession>
<sequence>MRRSLVLKTHCTSSSSRATYYRRYSENDVLKYLLQAIVETGLQDDIDHSDRHRNLKRSRAQTPLLVNQHSASTQP</sequence>
<evidence type="ECO:0000256" key="1">
    <source>
        <dbReference type="SAM" id="MobiDB-lite"/>
    </source>
</evidence>
<protein>
    <submittedName>
        <fullName evidence="2">Uncharacterized protein</fullName>
    </submittedName>
</protein>
<evidence type="ECO:0000313" key="3">
    <source>
        <dbReference type="Proteomes" id="UP001295794"/>
    </source>
</evidence>
<feature type="compositionally biased region" description="Polar residues" evidence="1">
    <location>
        <begin position="60"/>
        <end position="75"/>
    </location>
</feature>
<name>A0AAD2HX82_9AGAR</name>
<comment type="caution">
    <text evidence="2">The sequence shown here is derived from an EMBL/GenBank/DDBJ whole genome shotgun (WGS) entry which is preliminary data.</text>
</comment>
<keyword evidence="3" id="KW-1185">Reference proteome</keyword>
<evidence type="ECO:0000313" key="2">
    <source>
        <dbReference type="EMBL" id="CAK5282875.1"/>
    </source>
</evidence>